<dbReference type="Proteomes" id="UP000292702">
    <property type="component" value="Unassembled WGS sequence"/>
</dbReference>
<evidence type="ECO:0000313" key="2">
    <source>
        <dbReference type="EMBL" id="TCD65797.1"/>
    </source>
</evidence>
<sequence>MSYRPTGKISRTPSSQRYAPQGYASEPQSSGHHATQEYSSNHELDSRLLSGASPSTLKWWREAPETLKQKLRQRGQPIETQIDWATAYQHQAKMVEYVRSSTNNLHTEEFTWPVGKLMQKYIFVAKQPPNINVYPEASQLAAFYRKDQPDHAQRDPEALPFRVYRVTQLDHSADGVLYGTMSHTVLAANREVPPRWKGPDGQFPHIFYCDVGDIYILVDMVDNRILYNLVATDGVMKLFEPGTSGSHLGIF</sequence>
<feature type="region of interest" description="Disordered" evidence="1">
    <location>
        <begin position="1"/>
        <end position="44"/>
    </location>
</feature>
<accession>A0A4V2MWE8</accession>
<gene>
    <name evidence="2" type="ORF">EIP91_002190</name>
</gene>
<reference evidence="2 3" key="1">
    <citation type="submission" date="2018-11" db="EMBL/GenBank/DDBJ databases">
        <title>Genome assembly of Steccherinum ochraceum LE-BIN_3174, the white-rot fungus of the Steccherinaceae family (The Residual Polyporoid clade, Polyporales, Basidiomycota).</title>
        <authorList>
            <person name="Fedorova T.V."/>
            <person name="Glazunova O.A."/>
            <person name="Landesman E.O."/>
            <person name="Moiseenko K.V."/>
            <person name="Psurtseva N.V."/>
            <person name="Savinova O.S."/>
            <person name="Shakhova N.V."/>
            <person name="Tyazhelova T.V."/>
            <person name="Vasina D.V."/>
        </authorList>
    </citation>
    <scope>NUCLEOTIDE SEQUENCE [LARGE SCALE GENOMIC DNA]</scope>
    <source>
        <strain evidence="2 3">LE-BIN_3174</strain>
    </source>
</reference>
<evidence type="ECO:0000256" key="1">
    <source>
        <dbReference type="SAM" id="MobiDB-lite"/>
    </source>
</evidence>
<name>A0A4V2MWE8_9APHY</name>
<evidence type="ECO:0000313" key="3">
    <source>
        <dbReference type="Proteomes" id="UP000292702"/>
    </source>
</evidence>
<dbReference type="AlphaFoldDB" id="A0A4V2MWE8"/>
<organism evidence="2 3">
    <name type="scientific">Steccherinum ochraceum</name>
    <dbReference type="NCBI Taxonomy" id="92696"/>
    <lineage>
        <taxon>Eukaryota</taxon>
        <taxon>Fungi</taxon>
        <taxon>Dikarya</taxon>
        <taxon>Basidiomycota</taxon>
        <taxon>Agaricomycotina</taxon>
        <taxon>Agaricomycetes</taxon>
        <taxon>Polyporales</taxon>
        <taxon>Steccherinaceae</taxon>
        <taxon>Steccherinum</taxon>
    </lineage>
</organism>
<feature type="compositionally biased region" description="Polar residues" evidence="1">
    <location>
        <begin position="9"/>
        <end position="18"/>
    </location>
</feature>
<protein>
    <submittedName>
        <fullName evidence="2">Uncharacterized protein</fullName>
    </submittedName>
</protein>
<feature type="compositionally biased region" description="Polar residues" evidence="1">
    <location>
        <begin position="26"/>
        <end position="39"/>
    </location>
</feature>
<keyword evidence="3" id="KW-1185">Reference proteome</keyword>
<dbReference type="EMBL" id="RWJN01000163">
    <property type="protein sequence ID" value="TCD65797.1"/>
    <property type="molecule type" value="Genomic_DNA"/>
</dbReference>
<comment type="caution">
    <text evidence="2">The sequence shown here is derived from an EMBL/GenBank/DDBJ whole genome shotgun (WGS) entry which is preliminary data.</text>
</comment>
<proteinExistence type="predicted"/>